<gene>
    <name evidence="2" type="ORF">SCLCIDRAFT_152513</name>
</gene>
<dbReference type="Proteomes" id="UP000053989">
    <property type="component" value="Unassembled WGS sequence"/>
</dbReference>
<evidence type="ECO:0000313" key="2">
    <source>
        <dbReference type="EMBL" id="KIM70489.1"/>
    </source>
</evidence>
<feature type="signal peptide" evidence="1">
    <location>
        <begin position="1"/>
        <end position="19"/>
    </location>
</feature>
<evidence type="ECO:0000256" key="1">
    <source>
        <dbReference type="SAM" id="SignalP"/>
    </source>
</evidence>
<dbReference type="HOGENOM" id="CLU_2513940_0_0_1"/>
<organism evidence="2 3">
    <name type="scientific">Scleroderma citrinum Foug A</name>
    <dbReference type="NCBI Taxonomy" id="1036808"/>
    <lineage>
        <taxon>Eukaryota</taxon>
        <taxon>Fungi</taxon>
        <taxon>Dikarya</taxon>
        <taxon>Basidiomycota</taxon>
        <taxon>Agaricomycotina</taxon>
        <taxon>Agaricomycetes</taxon>
        <taxon>Agaricomycetidae</taxon>
        <taxon>Boletales</taxon>
        <taxon>Sclerodermatineae</taxon>
        <taxon>Sclerodermataceae</taxon>
        <taxon>Scleroderma</taxon>
    </lineage>
</organism>
<evidence type="ECO:0000313" key="3">
    <source>
        <dbReference type="Proteomes" id="UP000053989"/>
    </source>
</evidence>
<sequence length="85" mass="9828">MCILILILRAYILCYEVGAFDTRVPGVYIYIDGNGRILSCMSPRRHRQFTILLDVNIKHAGIARICTLQLQWLSERRCISYPIAQ</sequence>
<proteinExistence type="predicted"/>
<dbReference type="InParanoid" id="A0A0C3EQR1"/>
<dbReference type="EMBL" id="KN822004">
    <property type="protein sequence ID" value="KIM70489.1"/>
    <property type="molecule type" value="Genomic_DNA"/>
</dbReference>
<reference evidence="3" key="2">
    <citation type="submission" date="2015-01" db="EMBL/GenBank/DDBJ databases">
        <title>Evolutionary Origins and Diversification of the Mycorrhizal Mutualists.</title>
        <authorList>
            <consortium name="DOE Joint Genome Institute"/>
            <consortium name="Mycorrhizal Genomics Consortium"/>
            <person name="Kohler A."/>
            <person name="Kuo A."/>
            <person name="Nagy L.G."/>
            <person name="Floudas D."/>
            <person name="Copeland A."/>
            <person name="Barry K.W."/>
            <person name="Cichocki N."/>
            <person name="Veneault-Fourrey C."/>
            <person name="LaButti K."/>
            <person name="Lindquist E.A."/>
            <person name="Lipzen A."/>
            <person name="Lundell T."/>
            <person name="Morin E."/>
            <person name="Murat C."/>
            <person name="Riley R."/>
            <person name="Ohm R."/>
            <person name="Sun H."/>
            <person name="Tunlid A."/>
            <person name="Henrissat B."/>
            <person name="Grigoriev I.V."/>
            <person name="Hibbett D.S."/>
            <person name="Martin F."/>
        </authorList>
    </citation>
    <scope>NUCLEOTIDE SEQUENCE [LARGE SCALE GENOMIC DNA]</scope>
    <source>
        <strain evidence="3">Foug A</strain>
    </source>
</reference>
<feature type="chain" id="PRO_5002164087" description="Secreted protein" evidence="1">
    <location>
        <begin position="20"/>
        <end position="85"/>
    </location>
</feature>
<name>A0A0C3EQR1_9AGAM</name>
<dbReference type="AlphaFoldDB" id="A0A0C3EQR1"/>
<keyword evidence="3" id="KW-1185">Reference proteome</keyword>
<accession>A0A0C3EQR1</accession>
<protein>
    <recommendedName>
        <fullName evidence="4">Secreted protein</fullName>
    </recommendedName>
</protein>
<reference evidence="2 3" key="1">
    <citation type="submission" date="2014-04" db="EMBL/GenBank/DDBJ databases">
        <authorList>
            <consortium name="DOE Joint Genome Institute"/>
            <person name="Kuo A."/>
            <person name="Kohler A."/>
            <person name="Nagy L.G."/>
            <person name="Floudas D."/>
            <person name="Copeland A."/>
            <person name="Barry K.W."/>
            <person name="Cichocki N."/>
            <person name="Veneault-Fourrey C."/>
            <person name="LaButti K."/>
            <person name="Lindquist E.A."/>
            <person name="Lipzen A."/>
            <person name="Lundell T."/>
            <person name="Morin E."/>
            <person name="Murat C."/>
            <person name="Sun H."/>
            <person name="Tunlid A."/>
            <person name="Henrissat B."/>
            <person name="Grigoriev I.V."/>
            <person name="Hibbett D.S."/>
            <person name="Martin F."/>
            <person name="Nordberg H.P."/>
            <person name="Cantor M.N."/>
            <person name="Hua S.X."/>
        </authorList>
    </citation>
    <scope>NUCLEOTIDE SEQUENCE [LARGE SCALE GENOMIC DNA]</scope>
    <source>
        <strain evidence="2 3">Foug A</strain>
    </source>
</reference>
<keyword evidence="1" id="KW-0732">Signal</keyword>
<evidence type="ECO:0008006" key="4">
    <source>
        <dbReference type="Google" id="ProtNLM"/>
    </source>
</evidence>